<protein>
    <recommendedName>
        <fullName evidence="4">DUF5577 domain-containing protein</fullName>
    </recommendedName>
</protein>
<accession>A0A8J2RMW7</accession>
<dbReference type="SUPFAM" id="SSF47769">
    <property type="entry name" value="SAM/Pointed domain"/>
    <property type="match status" value="1"/>
</dbReference>
<dbReference type="Pfam" id="PF18017">
    <property type="entry name" value="SAM_4"/>
    <property type="match status" value="1"/>
</dbReference>
<name>A0A8J2RMW7_9CRUS</name>
<dbReference type="PANTHER" id="PTHR21359">
    <property type="entry name" value="DUF5577 DOMAIN-CONTAINING PROTEIN"/>
    <property type="match status" value="1"/>
</dbReference>
<dbReference type="GO" id="GO:0005634">
    <property type="term" value="C:nucleus"/>
    <property type="evidence" value="ECO:0007669"/>
    <property type="project" value="TreeGrafter"/>
</dbReference>
<comment type="caution">
    <text evidence="2">The sequence shown here is derived from an EMBL/GenBank/DDBJ whole genome shotgun (WGS) entry which is preliminary data.</text>
</comment>
<keyword evidence="3" id="KW-1185">Reference proteome</keyword>
<dbReference type="OrthoDB" id="10067653at2759"/>
<dbReference type="InterPro" id="IPR040772">
    <property type="entry name" value="C19orf47_SAM"/>
</dbReference>
<dbReference type="Gene3D" id="1.10.150.50">
    <property type="entry name" value="Transcription Factor, Ets-1"/>
    <property type="match status" value="1"/>
</dbReference>
<dbReference type="EMBL" id="CAKKLH010000190">
    <property type="protein sequence ID" value="CAH0105546.1"/>
    <property type="molecule type" value="Genomic_DNA"/>
</dbReference>
<dbReference type="Proteomes" id="UP000789390">
    <property type="component" value="Unassembled WGS sequence"/>
</dbReference>
<evidence type="ECO:0008006" key="4">
    <source>
        <dbReference type="Google" id="ProtNLM"/>
    </source>
</evidence>
<evidence type="ECO:0000313" key="3">
    <source>
        <dbReference type="Proteomes" id="UP000789390"/>
    </source>
</evidence>
<feature type="compositionally biased region" description="Polar residues" evidence="1">
    <location>
        <begin position="335"/>
        <end position="345"/>
    </location>
</feature>
<feature type="compositionally biased region" description="Polar residues" evidence="1">
    <location>
        <begin position="196"/>
        <end position="220"/>
    </location>
</feature>
<dbReference type="InterPro" id="IPR039161">
    <property type="entry name" value="C19orf47-like"/>
</dbReference>
<feature type="region of interest" description="Disordered" evidence="1">
    <location>
        <begin position="195"/>
        <end position="220"/>
    </location>
</feature>
<proteinExistence type="predicted"/>
<gene>
    <name evidence="2" type="ORF">DGAL_LOCUS8602</name>
</gene>
<feature type="compositionally biased region" description="Polar residues" evidence="1">
    <location>
        <begin position="357"/>
        <end position="368"/>
    </location>
</feature>
<feature type="region of interest" description="Disordered" evidence="1">
    <location>
        <begin position="357"/>
        <end position="376"/>
    </location>
</feature>
<evidence type="ECO:0000256" key="1">
    <source>
        <dbReference type="SAM" id="MobiDB-lite"/>
    </source>
</evidence>
<organism evidence="2 3">
    <name type="scientific">Daphnia galeata</name>
    <dbReference type="NCBI Taxonomy" id="27404"/>
    <lineage>
        <taxon>Eukaryota</taxon>
        <taxon>Metazoa</taxon>
        <taxon>Ecdysozoa</taxon>
        <taxon>Arthropoda</taxon>
        <taxon>Crustacea</taxon>
        <taxon>Branchiopoda</taxon>
        <taxon>Diplostraca</taxon>
        <taxon>Cladocera</taxon>
        <taxon>Anomopoda</taxon>
        <taxon>Daphniidae</taxon>
        <taxon>Daphnia</taxon>
    </lineage>
</organism>
<evidence type="ECO:0000313" key="2">
    <source>
        <dbReference type="EMBL" id="CAH0105546.1"/>
    </source>
</evidence>
<dbReference type="AlphaFoldDB" id="A0A8J2RMW7"/>
<sequence length="376" mass="41772">MDEEVTTPFWISFFLEAGIPPEDAASYAIIFTTNRIQKHMLLDLTKEYLKDMGLTVLGDVIAILKHSKRHHEKVAREKVLAIDKEISVMKATKHLNELLLRDDQIPKSVVSEIKKTVTVPQIKKVTRPSPPKKLKTAKAEISKDTEEIEWVEEVEEFEELKRKVIPPKFPTKKAAPVVIAPKVVKKTSVFDRLGESNVTSTTPEIQDSPTNATATSKAQQSSVFRRLGGIQEKKESPLDVKTVTRTLISTLPVKTVKKVATKTTEVSDSGKSFLRMDIENSSSKQSARERLGLDRPSSTKISVVSTKVAPKNPTRTIVSPQQVQQKRLVRPPQPTTSSIRQQPSGVKQRLGSVAVVRTSSPATSSSVFNRLGINKK</sequence>
<dbReference type="PANTHER" id="PTHR21359:SF1">
    <property type="entry name" value="DUF5577 DOMAIN-CONTAINING PROTEIN"/>
    <property type="match status" value="1"/>
</dbReference>
<feature type="region of interest" description="Disordered" evidence="1">
    <location>
        <begin position="277"/>
        <end position="298"/>
    </location>
</feature>
<feature type="region of interest" description="Disordered" evidence="1">
    <location>
        <begin position="318"/>
        <end position="352"/>
    </location>
</feature>
<dbReference type="InterPro" id="IPR013761">
    <property type="entry name" value="SAM/pointed_sf"/>
</dbReference>
<dbReference type="CDD" id="cd09531">
    <property type="entry name" value="SAM_CS047"/>
    <property type="match status" value="1"/>
</dbReference>
<reference evidence="2" key="1">
    <citation type="submission" date="2021-11" db="EMBL/GenBank/DDBJ databases">
        <authorList>
            <person name="Schell T."/>
        </authorList>
    </citation>
    <scope>NUCLEOTIDE SEQUENCE</scope>
    <source>
        <strain evidence="2">M5</strain>
    </source>
</reference>